<dbReference type="Pfam" id="PF05050">
    <property type="entry name" value="Methyltransf_21"/>
    <property type="match status" value="1"/>
</dbReference>
<dbReference type="InterPro" id="IPR053188">
    <property type="entry name" value="FkbM_Methyltransferase"/>
</dbReference>
<dbReference type="PANTHER" id="PTHR36973">
    <property type="entry name" value="SLL1456 PROTEIN-RELATED"/>
    <property type="match status" value="1"/>
</dbReference>
<feature type="domain" description="Methyltransferase FkbM" evidence="1">
    <location>
        <begin position="36"/>
        <end position="202"/>
    </location>
</feature>
<dbReference type="PANTHER" id="PTHR36973:SF4">
    <property type="entry name" value="NODULATION PROTEIN"/>
    <property type="match status" value="1"/>
</dbReference>
<reference evidence="2" key="1">
    <citation type="journal article" date="2016" name="Front. Microbiol.">
        <title>Genome Sequence of the Piezophilic, Mesophilic Sulfate-Reducing Bacterium Desulfovibrio indicus J2T.</title>
        <authorList>
            <person name="Cao J."/>
            <person name="Maignien L."/>
            <person name="Shao Z."/>
            <person name="Alain K."/>
            <person name="Jebbar M."/>
        </authorList>
    </citation>
    <scope>NUCLEOTIDE SEQUENCE</scope>
    <source>
        <strain evidence="2">JCM 32048</strain>
    </source>
</reference>
<proteinExistence type="predicted"/>
<comment type="caution">
    <text evidence="2">The sequence shown here is derived from an EMBL/GenBank/DDBJ whole genome shotgun (WGS) entry which is preliminary data.</text>
</comment>
<gene>
    <name evidence="2" type="ORF">MPEAHAMD_4457</name>
</gene>
<sequence>MTSIRFISTRVDRASRVISSVMHQRRSKLPPLRLLDVGALFGLQPRWEMLRKLGIVTPILCEPDRVEAARLRKAYLGATVLECALGAEEGSATLHVARDPGKSSLLRPNLESIGRFEEIAAWQIIKEFQVPVRPLDDVLDRLEKPDFIKIDVQGYELEVLKGAARTLHHVAALEIETSVVPLYHNQPTHSEVTAWLIDRGFHPVATKTTGTFGGEGVRAVEYDSFFVNNHLLSDKRDGLQIWLTTNRIRRGGSWDRY</sequence>
<protein>
    <recommendedName>
        <fullName evidence="1">Methyltransferase FkbM domain-containing protein</fullName>
    </recommendedName>
</protein>
<evidence type="ECO:0000313" key="3">
    <source>
        <dbReference type="Proteomes" id="UP001055286"/>
    </source>
</evidence>
<dbReference type="EMBL" id="BPQJ01000023">
    <property type="protein sequence ID" value="GJD64276.1"/>
    <property type="molecule type" value="Genomic_DNA"/>
</dbReference>
<accession>A0AA37HE13</accession>
<dbReference type="SUPFAM" id="SSF53335">
    <property type="entry name" value="S-adenosyl-L-methionine-dependent methyltransferases"/>
    <property type="match status" value="1"/>
</dbReference>
<organism evidence="2 3">
    <name type="scientific">Methylobacterium frigidaeris</name>
    <dbReference type="NCBI Taxonomy" id="2038277"/>
    <lineage>
        <taxon>Bacteria</taxon>
        <taxon>Pseudomonadati</taxon>
        <taxon>Pseudomonadota</taxon>
        <taxon>Alphaproteobacteria</taxon>
        <taxon>Hyphomicrobiales</taxon>
        <taxon>Methylobacteriaceae</taxon>
        <taxon>Methylobacterium</taxon>
    </lineage>
</organism>
<dbReference type="InterPro" id="IPR006342">
    <property type="entry name" value="FkbM_mtfrase"/>
</dbReference>
<dbReference type="NCBIfam" id="TIGR01444">
    <property type="entry name" value="fkbM_fam"/>
    <property type="match status" value="1"/>
</dbReference>
<evidence type="ECO:0000313" key="2">
    <source>
        <dbReference type="EMBL" id="GJD64276.1"/>
    </source>
</evidence>
<name>A0AA37HE13_9HYPH</name>
<dbReference type="InterPro" id="IPR029063">
    <property type="entry name" value="SAM-dependent_MTases_sf"/>
</dbReference>
<evidence type="ECO:0000259" key="1">
    <source>
        <dbReference type="Pfam" id="PF05050"/>
    </source>
</evidence>
<dbReference type="GO" id="GO:0008171">
    <property type="term" value="F:O-methyltransferase activity"/>
    <property type="evidence" value="ECO:0007669"/>
    <property type="project" value="TreeGrafter"/>
</dbReference>
<keyword evidence="3" id="KW-1185">Reference proteome</keyword>
<dbReference type="Gene3D" id="3.40.50.150">
    <property type="entry name" value="Vaccinia Virus protein VP39"/>
    <property type="match status" value="1"/>
</dbReference>
<reference evidence="2" key="2">
    <citation type="submission" date="2021-08" db="EMBL/GenBank/DDBJ databases">
        <authorList>
            <person name="Tani A."/>
            <person name="Ola A."/>
            <person name="Ogura Y."/>
            <person name="Katsura K."/>
            <person name="Hayashi T."/>
        </authorList>
    </citation>
    <scope>NUCLEOTIDE SEQUENCE</scope>
    <source>
        <strain evidence="2">JCM 32048</strain>
    </source>
</reference>
<dbReference type="Proteomes" id="UP001055286">
    <property type="component" value="Unassembled WGS sequence"/>
</dbReference>
<dbReference type="AlphaFoldDB" id="A0AA37HE13"/>